<reference evidence="4" key="2">
    <citation type="journal article" date="2015" name="BMC Genomics">
        <title>Analysis of the agrotis segetum pheromone gland transcriptome in the light of Sex pheromone biosynthesis.</title>
        <authorList>
            <person name="Ding B.J."/>
            <person name="Lofstedt C."/>
        </authorList>
    </citation>
    <scope>NUCLEOTIDE SEQUENCE</scope>
    <source>
        <tissue evidence="4">Pheromone gland</tissue>
    </source>
</reference>
<dbReference type="EMBL" id="KJ579237">
    <property type="protein sequence ID" value="AIN34713.1"/>
    <property type="molecule type" value="mRNA"/>
</dbReference>
<gene>
    <name evidence="4" type="primary">ATF</name>
</gene>
<dbReference type="PANTHER" id="PTHR43798:SF14">
    <property type="entry name" value="SERINE HYDROLASE-LIKE PROTEIN DDB_G0286239"/>
    <property type="match status" value="1"/>
</dbReference>
<dbReference type="GO" id="GO:0016740">
    <property type="term" value="F:transferase activity"/>
    <property type="evidence" value="ECO:0007669"/>
    <property type="project" value="UniProtKB-KW"/>
</dbReference>
<dbReference type="SUPFAM" id="SSF53474">
    <property type="entry name" value="alpha/beta-Hydrolases"/>
    <property type="match status" value="1"/>
</dbReference>
<accession>A0A088MD14</accession>
<organism evidence="4">
    <name type="scientific">Agrotis segetum</name>
    <name type="common">Turnip moth</name>
    <dbReference type="NCBI Taxonomy" id="47767"/>
    <lineage>
        <taxon>Eukaryota</taxon>
        <taxon>Metazoa</taxon>
        <taxon>Ecdysozoa</taxon>
        <taxon>Arthropoda</taxon>
        <taxon>Hexapoda</taxon>
        <taxon>Insecta</taxon>
        <taxon>Pterygota</taxon>
        <taxon>Neoptera</taxon>
        <taxon>Endopterygota</taxon>
        <taxon>Lepidoptera</taxon>
        <taxon>Glossata</taxon>
        <taxon>Ditrysia</taxon>
        <taxon>Noctuoidea</taxon>
        <taxon>Noctuidae</taxon>
        <taxon>Noctuinae</taxon>
        <taxon>Noctuini</taxon>
        <taxon>Agrotis</taxon>
    </lineage>
</organism>
<dbReference type="PANTHER" id="PTHR43798">
    <property type="entry name" value="MONOACYLGLYCEROL LIPASE"/>
    <property type="match status" value="1"/>
</dbReference>
<dbReference type="GO" id="GO:0016787">
    <property type="term" value="F:hydrolase activity"/>
    <property type="evidence" value="ECO:0007669"/>
    <property type="project" value="UniProtKB-KW"/>
</dbReference>
<name>A0A088MD14_AGRSE</name>
<feature type="domain" description="AB hydrolase-1" evidence="3">
    <location>
        <begin position="59"/>
        <end position="313"/>
    </location>
</feature>
<dbReference type="Gene3D" id="3.40.50.1820">
    <property type="entry name" value="alpha/beta hydrolase"/>
    <property type="match status" value="1"/>
</dbReference>
<keyword evidence="2" id="KW-0378">Hydrolase</keyword>
<evidence type="ECO:0000259" key="3">
    <source>
        <dbReference type="Pfam" id="PF00561"/>
    </source>
</evidence>
<dbReference type="Pfam" id="PF00561">
    <property type="entry name" value="Abhydrolase_1"/>
    <property type="match status" value="1"/>
</dbReference>
<dbReference type="InterPro" id="IPR000073">
    <property type="entry name" value="AB_hydrolase_1"/>
</dbReference>
<evidence type="ECO:0000256" key="1">
    <source>
        <dbReference type="ARBA" id="ARBA00008645"/>
    </source>
</evidence>
<dbReference type="InterPro" id="IPR029058">
    <property type="entry name" value="AB_hydrolase_fold"/>
</dbReference>
<comment type="similarity">
    <text evidence="1">Belongs to the AB hydrolase superfamily.</text>
</comment>
<protein>
    <submittedName>
        <fullName evidence="4">Fatty alcohol acetyltransferase</fullName>
    </submittedName>
</protein>
<dbReference type="AlphaFoldDB" id="A0A088MD14"/>
<reference evidence="4" key="1">
    <citation type="submission" date="2014-03" db="EMBL/GenBank/DDBJ databases">
        <authorList>
            <person name="Saikia M."/>
            <person name="Chaudhari Y."/>
            <person name="Khan M."/>
            <person name="Devi D."/>
        </authorList>
    </citation>
    <scope>NUCLEOTIDE SEQUENCE</scope>
    <source>
        <tissue evidence="4">Pheromone gland</tissue>
    </source>
</reference>
<evidence type="ECO:0000256" key="2">
    <source>
        <dbReference type="ARBA" id="ARBA00022801"/>
    </source>
</evidence>
<dbReference type="GO" id="GO:0016020">
    <property type="term" value="C:membrane"/>
    <property type="evidence" value="ECO:0007669"/>
    <property type="project" value="TreeGrafter"/>
</dbReference>
<keyword evidence="4" id="KW-0808">Transferase</keyword>
<proteinExistence type="evidence at transcript level"/>
<dbReference type="InterPro" id="IPR050266">
    <property type="entry name" value="AB_hydrolase_sf"/>
</dbReference>
<sequence>MAKRLLSSLILNSSGTNLKSSLPVLSKKLHTQQVPTKEIQIPVKFGHLAGKLWGSGDQPPILALHGWQDNAGTWDPLIPMIIKDRPILALDFPGHGFSSWIPPGMLYYQWELPRIILYLKEYFKMEKVALLAHSMGAIAGMRFATVFPDDVEFYIAIDSLIYDDYDLDAVVDRISKTIRKGLLAQSRLDKEPPLYTLEDMIKIWHAGTRKSVALESVPHLLKRGANQSKTDPSKYYFSRDSRLKYSLFNPEDKKFVEALVRRLKCPTLYVKAIDSPYSADAYSIEMREILEQVNEKYEFHFVRGTHHVHLNNPELVAPLIKNFIQKHNLTI</sequence>
<evidence type="ECO:0000313" key="4">
    <source>
        <dbReference type="EMBL" id="AIN34713.1"/>
    </source>
</evidence>